<dbReference type="EMBL" id="MHLN01000039">
    <property type="protein sequence ID" value="OGZ10492.1"/>
    <property type="molecule type" value="Genomic_DNA"/>
</dbReference>
<reference evidence="1 2" key="1">
    <citation type="journal article" date="2016" name="Nat. Commun.">
        <title>Thousands of microbial genomes shed light on interconnected biogeochemical processes in an aquifer system.</title>
        <authorList>
            <person name="Anantharaman K."/>
            <person name="Brown C.T."/>
            <person name="Hug L.A."/>
            <person name="Sharon I."/>
            <person name="Castelle C.J."/>
            <person name="Probst A.J."/>
            <person name="Thomas B.C."/>
            <person name="Singh A."/>
            <person name="Wilkins M.J."/>
            <person name="Karaoz U."/>
            <person name="Brodie E.L."/>
            <person name="Williams K.H."/>
            <person name="Hubbard S.S."/>
            <person name="Banfield J.F."/>
        </authorList>
    </citation>
    <scope>NUCLEOTIDE SEQUENCE [LARGE SCALE GENOMIC DNA]</scope>
</reference>
<accession>A0A1G2DAJ0</accession>
<sequence length="255" mass="29295">MQKGQPMTLAHPDAQAMKATWDTKGNRRRHDVTFEQLFEYFQTNRHSMSAIGKCSGVTRARVQQIYNTYFRTLFGGLSGLERRRECTVQNRLVKAKRAENEMFEAGAFMGVVAEKARAAGCTVEAARCFKDGKPTGRIEKHTLLVNGHRCAVHHSFSGVKPSAHCMRAYARFNINPKKAQVADAVILHSAVAGFDEHLFVIPREILRPILEIPRKRQERVALFLPTKQLPVYRNNRPRIDWWRYAEGWHLLPLLW</sequence>
<dbReference type="AlphaFoldDB" id="A0A1G2DAJ0"/>
<proteinExistence type="predicted"/>
<comment type="caution">
    <text evidence="1">The sequence shown here is derived from an EMBL/GenBank/DDBJ whole genome shotgun (WGS) entry which is preliminary data.</text>
</comment>
<dbReference type="Proteomes" id="UP000178099">
    <property type="component" value="Unassembled WGS sequence"/>
</dbReference>
<organism evidence="1 2">
    <name type="scientific">Candidatus Lloydbacteria bacterium RIFCSPHIGHO2_02_FULL_51_22</name>
    <dbReference type="NCBI Taxonomy" id="1798663"/>
    <lineage>
        <taxon>Bacteria</taxon>
        <taxon>Candidatus Lloydiibacteriota</taxon>
    </lineage>
</organism>
<protein>
    <submittedName>
        <fullName evidence="1">Uncharacterized protein</fullName>
    </submittedName>
</protein>
<evidence type="ECO:0000313" key="1">
    <source>
        <dbReference type="EMBL" id="OGZ10492.1"/>
    </source>
</evidence>
<evidence type="ECO:0000313" key="2">
    <source>
        <dbReference type="Proteomes" id="UP000178099"/>
    </source>
</evidence>
<gene>
    <name evidence="1" type="ORF">A3D67_03875</name>
</gene>
<name>A0A1G2DAJ0_9BACT</name>